<dbReference type="Gene3D" id="3.60.40.10">
    <property type="entry name" value="PPM-type phosphatase domain"/>
    <property type="match status" value="1"/>
</dbReference>
<dbReference type="Proteomes" id="UP000609849">
    <property type="component" value="Unassembled WGS sequence"/>
</dbReference>
<dbReference type="CDD" id="cd00143">
    <property type="entry name" value="PP2Cc"/>
    <property type="match status" value="1"/>
</dbReference>
<sequence>MIYSCDSHIGKVRKNNEDYCMGEVIKTKNEEDIGIFALADGMGGHKKGEVASKLAVENIFKFLKENLLQTSSIKIDYVDDVIKQAYNNVNSIIYKKSIEQEECFGMGTTLVTAIIYKDNLYVANVGDSRCYILNDTELNQISIDHSVVEELVRANIITEEEARNHPRRNHITRAMGTDEMVIVDIFKSKLKENDLVLLASDGLTGCVDKEDIKNMLLKNKDISEINKELINMANDVSGKDNVSVVLIKHN</sequence>
<dbReference type="RefSeq" id="WP_153924048.1">
    <property type="nucleotide sequence ID" value="NZ_JACRWE010000002.1"/>
</dbReference>
<protein>
    <submittedName>
        <fullName evidence="2">Stp1/IreP family PP2C-type Ser/Thr phosphatase</fullName>
    </submittedName>
</protein>
<keyword evidence="3" id="KW-1185">Reference proteome</keyword>
<dbReference type="SMART" id="SM00331">
    <property type="entry name" value="PP2C_SIG"/>
    <property type="match status" value="1"/>
</dbReference>
<name>A0ABR7JM55_9FIRM</name>
<evidence type="ECO:0000313" key="2">
    <source>
        <dbReference type="EMBL" id="MBC5996016.1"/>
    </source>
</evidence>
<evidence type="ECO:0000313" key="3">
    <source>
        <dbReference type="Proteomes" id="UP000609849"/>
    </source>
</evidence>
<evidence type="ECO:0000259" key="1">
    <source>
        <dbReference type="PROSITE" id="PS51746"/>
    </source>
</evidence>
<proteinExistence type="predicted"/>
<dbReference type="SMART" id="SM00332">
    <property type="entry name" value="PP2Cc"/>
    <property type="match status" value="1"/>
</dbReference>
<reference evidence="2 3" key="1">
    <citation type="submission" date="2020-08" db="EMBL/GenBank/DDBJ databases">
        <authorList>
            <person name="Liu C."/>
            <person name="Sun Q."/>
        </authorList>
    </citation>
    <scope>NUCLEOTIDE SEQUENCE [LARGE SCALE GENOMIC DNA]</scope>
    <source>
        <strain evidence="2 3">NSJ-18</strain>
    </source>
</reference>
<organism evidence="2 3">
    <name type="scientific">Romboutsia faecis</name>
    <dbReference type="NCBI Taxonomy" id="2764597"/>
    <lineage>
        <taxon>Bacteria</taxon>
        <taxon>Bacillati</taxon>
        <taxon>Bacillota</taxon>
        <taxon>Clostridia</taxon>
        <taxon>Peptostreptococcales</taxon>
        <taxon>Peptostreptococcaceae</taxon>
        <taxon>Romboutsia</taxon>
    </lineage>
</organism>
<dbReference type="PANTHER" id="PTHR47992">
    <property type="entry name" value="PROTEIN PHOSPHATASE"/>
    <property type="match status" value="1"/>
</dbReference>
<comment type="caution">
    <text evidence="2">The sequence shown here is derived from an EMBL/GenBank/DDBJ whole genome shotgun (WGS) entry which is preliminary data.</text>
</comment>
<dbReference type="PROSITE" id="PS51746">
    <property type="entry name" value="PPM_2"/>
    <property type="match status" value="1"/>
</dbReference>
<dbReference type="InterPro" id="IPR001932">
    <property type="entry name" value="PPM-type_phosphatase-like_dom"/>
</dbReference>
<feature type="domain" description="PPM-type phosphatase" evidence="1">
    <location>
        <begin position="2"/>
        <end position="249"/>
    </location>
</feature>
<dbReference type="SUPFAM" id="SSF81606">
    <property type="entry name" value="PP2C-like"/>
    <property type="match status" value="1"/>
</dbReference>
<gene>
    <name evidence="2" type="ORF">H8923_04525</name>
</gene>
<dbReference type="EMBL" id="JACRWE010000002">
    <property type="protein sequence ID" value="MBC5996016.1"/>
    <property type="molecule type" value="Genomic_DNA"/>
</dbReference>
<dbReference type="InterPro" id="IPR015655">
    <property type="entry name" value="PP2C"/>
</dbReference>
<dbReference type="NCBIfam" id="NF033484">
    <property type="entry name" value="Stp1_PP2C_phos"/>
    <property type="match status" value="1"/>
</dbReference>
<dbReference type="Pfam" id="PF13672">
    <property type="entry name" value="PP2C_2"/>
    <property type="match status" value="1"/>
</dbReference>
<accession>A0ABR7JM55</accession>
<dbReference type="InterPro" id="IPR036457">
    <property type="entry name" value="PPM-type-like_dom_sf"/>
</dbReference>